<dbReference type="PANTHER" id="PTHR43469">
    <property type="entry name" value="DISULFIDE FORMATION PROTEIN-RELATED"/>
    <property type="match status" value="1"/>
</dbReference>
<dbReference type="SUPFAM" id="SSF158442">
    <property type="entry name" value="DsbB-like"/>
    <property type="match status" value="1"/>
</dbReference>
<evidence type="ECO:0000256" key="11">
    <source>
        <dbReference type="ARBA" id="ARBA00023284"/>
    </source>
</evidence>
<dbReference type="PANTHER" id="PTHR43469:SF1">
    <property type="entry name" value="SPBETA PROPHAGE-DERIVED DISULFIDE BOND FORMATION PROTEIN B"/>
    <property type="match status" value="1"/>
</dbReference>
<evidence type="ECO:0000313" key="14">
    <source>
        <dbReference type="EMBL" id="MBO7745973.1"/>
    </source>
</evidence>
<accession>A0ABS3WCD5</accession>
<dbReference type="HAMAP" id="MF_00287">
    <property type="entry name" value="BdbC"/>
    <property type="match status" value="1"/>
</dbReference>
<keyword evidence="7" id="KW-0560">Oxidoreductase</keyword>
<keyword evidence="6 13" id="KW-1133">Transmembrane helix</keyword>
<dbReference type="InterPro" id="IPR012187">
    <property type="entry name" value="Disulphide_bond_form_BdbC"/>
</dbReference>
<dbReference type="InterPro" id="IPR023380">
    <property type="entry name" value="DsbB-like_sf"/>
</dbReference>
<evidence type="ECO:0000256" key="6">
    <source>
        <dbReference type="ARBA" id="ARBA00022989"/>
    </source>
</evidence>
<evidence type="ECO:0000256" key="4">
    <source>
        <dbReference type="ARBA" id="ARBA00022692"/>
    </source>
</evidence>
<feature type="transmembrane region" description="Helical" evidence="13">
    <location>
        <begin position="70"/>
        <end position="89"/>
    </location>
</feature>
<comment type="subcellular location">
    <subcellularLocation>
        <location evidence="1">Membrane</location>
        <topology evidence="1">Multi-pass membrane protein</topology>
    </subcellularLocation>
</comment>
<keyword evidence="9" id="KW-1015">Disulfide bond</keyword>
<evidence type="ECO:0000256" key="7">
    <source>
        <dbReference type="ARBA" id="ARBA00023002"/>
    </source>
</evidence>
<evidence type="ECO:0000256" key="5">
    <source>
        <dbReference type="ARBA" id="ARBA00022982"/>
    </source>
</evidence>
<evidence type="ECO:0000256" key="12">
    <source>
        <dbReference type="SAM" id="MobiDB-lite"/>
    </source>
</evidence>
<evidence type="ECO:0000256" key="9">
    <source>
        <dbReference type="ARBA" id="ARBA00023157"/>
    </source>
</evidence>
<reference evidence="14 15" key="1">
    <citation type="submission" date="2021-03" db="EMBL/GenBank/DDBJ databases">
        <title>Paenibacillus artemisicola MWE-103 whole genome sequence.</title>
        <authorList>
            <person name="Ham Y.J."/>
        </authorList>
    </citation>
    <scope>NUCLEOTIDE SEQUENCE [LARGE SCALE GENOMIC DNA]</scope>
    <source>
        <strain evidence="14 15">MWE-103</strain>
    </source>
</reference>
<keyword evidence="8 13" id="KW-0472">Membrane</keyword>
<evidence type="ECO:0000256" key="13">
    <source>
        <dbReference type="SAM" id="Phobius"/>
    </source>
</evidence>
<feature type="transmembrane region" description="Helical" evidence="13">
    <location>
        <begin position="12"/>
        <end position="33"/>
    </location>
</feature>
<feature type="transmembrane region" description="Helical" evidence="13">
    <location>
        <begin position="116"/>
        <end position="138"/>
    </location>
</feature>
<keyword evidence="10" id="KW-0143">Chaperone</keyword>
<evidence type="ECO:0000256" key="3">
    <source>
        <dbReference type="ARBA" id="ARBA00022448"/>
    </source>
</evidence>
<keyword evidence="3" id="KW-0813">Transport</keyword>
<name>A0ABS3WCD5_9BACL</name>
<keyword evidence="5" id="KW-0249">Electron transport</keyword>
<sequence length="167" mass="18870">MTTAPFPGFFRRYALYFAWVVSIVAVGSSLYLSEIMKFIPCNLCWYQRIFMYPIVILLGIACYNQDRKIIRYVLPLSVIGGCISLYHYLEQQIPALAKVLPCTVGVPCSEDYLDWFGGYVTIPFLALIAFILITALLANGLKQGAPDEEDEADDEERVLPARQTQVK</sequence>
<evidence type="ECO:0000256" key="2">
    <source>
        <dbReference type="ARBA" id="ARBA00007602"/>
    </source>
</evidence>
<keyword evidence="15" id="KW-1185">Reference proteome</keyword>
<evidence type="ECO:0000256" key="10">
    <source>
        <dbReference type="ARBA" id="ARBA00023186"/>
    </source>
</evidence>
<dbReference type="InterPro" id="IPR003752">
    <property type="entry name" value="DiS_bond_form_DsbB/BdbC"/>
</dbReference>
<evidence type="ECO:0000256" key="1">
    <source>
        <dbReference type="ARBA" id="ARBA00004141"/>
    </source>
</evidence>
<dbReference type="Gene3D" id="1.20.1550.10">
    <property type="entry name" value="DsbB-like"/>
    <property type="match status" value="1"/>
</dbReference>
<feature type="compositionally biased region" description="Acidic residues" evidence="12">
    <location>
        <begin position="146"/>
        <end position="156"/>
    </location>
</feature>
<dbReference type="NCBIfam" id="NF002849">
    <property type="entry name" value="PRK03113.1"/>
    <property type="match status" value="1"/>
</dbReference>
<dbReference type="Proteomes" id="UP000670947">
    <property type="component" value="Unassembled WGS sequence"/>
</dbReference>
<dbReference type="Pfam" id="PF02600">
    <property type="entry name" value="DsbB"/>
    <property type="match status" value="1"/>
</dbReference>
<dbReference type="EMBL" id="JAGGDJ010000014">
    <property type="protein sequence ID" value="MBO7745973.1"/>
    <property type="molecule type" value="Genomic_DNA"/>
</dbReference>
<gene>
    <name evidence="14" type="ORF">I8J29_17330</name>
</gene>
<evidence type="ECO:0000313" key="15">
    <source>
        <dbReference type="Proteomes" id="UP000670947"/>
    </source>
</evidence>
<proteinExistence type="inferred from homology"/>
<comment type="caution">
    <text evidence="14">The sequence shown here is derived from an EMBL/GenBank/DDBJ whole genome shotgun (WGS) entry which is preliminary data.</text>
</comment>
<organism evidence="14 15">
    <name type="scientific">Paenibacillus artemisiicola</name>
    <dbReference type="NCBI Taxonomy" id="1172618"/>
    <lineage>
        <taxon>Bacteria</taxon>
        <taxon>Bacillati</taxon>
        <taxon>Bacillota</taxon>
        <taxon>Bacilli</taxon>
        <taxon>Bacillales</taxon>
        <taxon>Paenibacillaceae</taxon>
        <taxon>Paenibacillus</taxon>
    </lineage>
</organism>
<keyword evidence="4 13" id="KW-0812">Transmembrane</keyword>
<evidence type="ECO:0000256" key="8">
    <source>
        <dbReference type="ARBA" id="ARBA00023136"/>
    </source>
</evidence>
<comment type="similarity">
    <text evidence="2">Belongs to the DsbB family. BdbC subfamily.</text>
</comment>
<feature type="region of interest" description="Disordered" evidence="12">
    <location>
        <begin position="144"/>
        <end position="167"/>
    </location>
</feature>
<keyword evidence="11" id="KW-0676">Redox-active center</keyword>
<feature type="transmembrane region" description="Helical" evidence="13">
    <location>
        <begin position="45"/>
        <end position="63"/>
    </location>
</feature>
<dbReference type="RefSeq" id="WP_208848791.1">
    <property type="nucleotide sequence ID" value="NZ_JAGGDJ010000014.1"/>
</dbReference>
<protein>
    <submittedName>
        <fullName evidence="14">Disulfide bond formation protein B</fullName>
    </submittedName>
</protein>